<keyword evidence="1" id="KW-1185">Reference proteome</keyword>
<accession>A0A915J2W9</accession>
<evidence type="ECO:0000313" key="1">
    <source>
        <dbReference type="Proteomes" id="UP000887565"/>
    </source>
</evidence>
<proteinExistence type="predicted"/>
<evidence type="ECO:0000313" key="2">
    <source>
        <dbReference type="WBParaSite" id="nRc.2.0.1.t20047-RA"/>
    </source>
</evidence>
<name>A0A915J2W9_ROMCU</name>
<dbReference type="WBParaSite" id="nRc.2.0.1.t20047-RA">
    <property type="protein sequence ID" value="nRc.2.0.1.t20047-RA"/>
    <property type="gene ID" value="nRc.2.0.1.g20047"/>
</dbReference>
<sequence length="95" mass="11245">MIRFFRLGDKIGAQGLDTFDLRLFEIDFRFFYIIQAFQYRLIKQEQLPKLCIGHLIETFGVQTPPQFALQYSLRCQLSSQSFNLLFVFDTLQSSH</sequence>
<protein>
    <submittedName>
        <fullName evidence="2">Uncharacterized protein</fullName>
    </submittedName>
</protein>
<organism evidence="1 2">
    <name type="scientific">Romanomermis culicivorax</name>
    <name type="common">Nematode worm</name>
    <dbReference type="NCBI Taxonomy" id="13658"/>
    <lineage>
        <taxon>Eukaryota</taxon>
        <taxon>Metazoa</taxon>
        <taxon>Ecdysozoa</taxon>
        <taxon>Nematoda</taxon>
        <taxon>Enoplea</taxon>
        <taxon>Dorylaimia</taxon>
        <taxon>Mermithida</taxon>
        <taxon>Mermithoidea</taxon>
        <taxon>Mermithidae</taxon>
        <taxon>Romanomermis</taxon>
    </lineage>
</organism>
<reference evidence="2" key="1">
    <citation type="submission" date="2022-11" db="UniProtKB">
        <authorList>
            <consortium name="WormBaseParasite"/>
        </authorList>
    </citation>
    <scope>IDENTIFICATION</scope>
</reference>
<dbReference type="Proteomes" id="UP000887565">
    <property type="component" value="Unplaced"/>
</dbReference>
<dbReference type="AlphaFoldDB" id="A0A915J2W9"/>